<dbReference type="Pfam" id="PF25554">
    <property type="entry name" value="PTS_EIIB_BC_N"/>
    <property type="match status" value="1"/>
</dbReference>
<accession>A0A1T0AUK8</accession>
<keyword evidence="10 14" id="KW-0812">Transmembrane</keyword>
<keyword evidence="9" id="KW-0598">Phosphotransferase system</keyword>
<keyword evidence="8" id="KW-0808">Transferase</keyword>
<comment type="subcellular location">
    <subcellularLocation>
        <location evidence="2">Cell inner membrane</location>
        <topology evidence="2">Multi-pass membrane protein</topology>
    </subcellularLocation>
</comment>
<keyword evidence="11" id="KW-0418">Kinase</keyword>
<feature type="transmembrane region" description="Helical" evidence="14">
    <location>
        <begin position="231"/>
        <end position="249"/>
    </location>
</feature>
<name>A0A1T0AUK8_9PAST</name>
<dbReference type="EC" id="2.7.1.202" evidence="3"/>
<dbReference type="PROSITE" id="PS51104">
    <property type="entry name" value="PTS_EIIC_TYPE_2"/>
    <property type="match status" value="1"/>
</dbReference>
<evidence type="ECO:0000256" key="5">
    <source>
        <dbReference type="ARBA" id="ARBA00022475"/>
    </source>
</evidence>
<dbReference type="InterPro" id="IPR003353">
    <property type="entry name" value="PTS_IIB_fruc"/>
</dbReference>
<feature type="transmembrane region" description="Helical" evidence="14">
    <location>
        <begin position="427"/>
        <end position="447"/>
    </location>
</feature>
<reference evidence="17 18" key="1">
    <citation type="submission" date="2017-02" db="EMBL/GenBank/DDBJ databases">
        <title>Draft genome sequence of Haemophilus paracuniculus CCUG 43573 type strain.</title>
        <authorList>
            <person name="Engstrom-Jakobsson H."/>
            <person name="Salva-Serra F."/>
            <person name="Thorell K."/>
            <person name="Gonzales-Siles L."/>
            <person name="Karlsson R."/>
            <person name="Boulund F."/>
            <person name="Engstrand L."/>
            <person name="Kristiansson E."/>
            <person name="Moore E."/>
        </authorList>
    </citation>
    <scope>NUCLEOTIDE SEQUENCE [LARGE SCALE GENOMIC DNA]</scope>
    <source>
        <strain evidence="17 18">CCUG 43573</strain>
    </source>
</reference>
<proteinExistence type="predicted"/>
<dbReference type="OrthoDB" id="9782569at2"/>
<dbReference type="Pfam" id="PF02378">
    <property type="entry name" value="PTS_EIIC"/>
    <property type="match status" value="1"/>
</dbReference>
<feature type="transmembrane region" description="Helical" evidence="14">
    <location>
        <begin position="486"/>
        <end position="504"/>
    </location>
</feature>
<keyword evidence="6" id="KW-0597">Phosphoprotein</keyword>
<evidence type="ECO:0000256" key="14">
    <source>
        <dbReference type="SAM" id="Phobius"/>
    </source>
</evidence>
<protein>
    <recommendedName>
        <fullName evidence="3">protein-N(pi)-phosphohistidine--D-fructose phosphotransferase</fullName>
        <ecNumber evidence="3">2.7.1.202</ecNumber>
    </recommendedName>
</protein>
<feature type="transmembrane region" description="Helical" evidence="14">
    <location>
        <begin position="346"/>
        <end position="365"/>
    </location>
</feature>
<dbReference type="Proteomes" id="UP000190867">
    <property type="component" value="Unassembled WGS sequence"/>
</dbReference>
<keyword evidence="7" id="KW-0762">Sugar transport</keyword>
<dbReference type="EMBL" id="MUYA01000003">
    <property type="protein sequence ID" value="OOS00274.1"/>
    <property type="molecule type" value="Genomic_DNA"/>
</dbReference>
<dbReference type="GO" id="GO:0016301">
    <property type="term" value="F:kinase activity"/>
    <property type="evidence" value="ECO:0007669"/>
    <property type="project" value="UniProtKB-KW"/>
</dbReference>
<organism evidence="17 18">
    <name type="scientific">Haemophilus paracuniculus</name>
    <dbReference type="NCBI Taxonomy" id="734"/>
    <lineage>
        <taxon>Bacteria</taxon>
        <taxon>Pseudomonadati</taxon>
        <taxon>Pseudomonadota</taxon>
        <taxon>Gammaproteobacteria</taxon>
        <taxon>Pasteurellales</taxon>
        <taxon>Pasteurellaceae</taxon>
        <taxon>Haemophilus</taxon>
    </lineage>
</organism>
<dbReference type="InterPro" id="IPR003352">
    <property type="entry name" value="PTS_EIIC"/>
</dbReference>
<dbReference type="Pfam" id="PF02302">
    <property type="entry name" value="PTS_IIB"/>
    <property type="match status" value="1"/>
</dbReference>
<evidence type="ECO:0000256" key="4">
    <source>
        <dbReference type="ARBA" id="ARBA00022448"/>
    </source>
</evidence>
<keyword evidence="18" id="KW-1185">Reference proteome</keyword>
<comment type="catalytic activity">
    <reaction evidence="1">
        <text>D-fructose(out) + N(pros)-phospho-L-histidyl-[protein] = D-fructose 1-phosphate(in) + L-histidyl-[protein]</text>
        <dbReference type="Rhea" id="RHEA:49252"/>
        <dbReference type="Rhea" id="RHEA-COMP:9745"/>
        <dbReference type="Rhea" id="RHEA-COMP:9746"/>
        <dbReference type="ChEBI" id="CHEBI:29979"/>
        <dbReference type="ChEBI" id="CHEBI:37721"/>
        <dbReference type="ChEBI" id="CHEBI:58674"/>
        <dbReference type="ChEBI" id="CHEBI:64837"/>
        <dbReference type="EC" id="2.7.1.202"/>
    </reaction>
</comment>
<feature type="domain" description="PTS EIIB type-2" evidence="15">
    <location>
        <begin position="101"/>
        <end position="196"/>
    </location>
</feature>
<evidence type="ECO:0000256" key="1">
    <source>
        <dbReference type="ARBA" id="ARBA00001401"/>
    </source>
</evidence>
<keyword evidence="12 14" id="KW-1133">Transmembrane helix</keyword>
<dbReference type="InterPro" id="IPR013011">
    <property type="entry name" value="PTS_EIIB_2"/>
</dbReference>
<dbReference type="PROSITE" id="PS51099">
    <property type="entry name" value="PTS_EIIB_TYPE_2"/>
    <property type="match status" value="1"/>
</dbReference>
<sequence>MNISFVFPSQLGKAKSFLVNEVLSAAAKQQGHRVVSVEQADFVVLFDEQVPANVVGKKGATLSLEQAFAQPENAIEQAVRSSQIFAQATTPAVAAGGVKNIVAVTACPTGVAHTFMSAEAIENYAKAQGWNVKVETRGQVGAGNPISAEEIAVADLVFVAADIDVDLDKFKGKPMYRTSTGLALKKTAQEFEKAFAEAKIYQGGATTAQAESATTEKKGVYKHLMTGVSHMLPLVVAGGLLIAVSFMFGIEAFKNPNIAGGLPTALMDIGGGAAFKLMIAVFAGYVAFSIADRPGLAVGLIGGMLATTAGAGILGGIVAGFLAGYVVKFLNDIIKLPPSLTSLKPILILPLLGSAIVGLAMIYLINPPVKGLMDSLVNWLNSMGQTNAIILGVILGAMMCADMGGPINKAAYTFGVGLIASQQYTPMAAVMAAGMVPPIGMTIATLLARRKFTTNQQDAGKASFVLGLCFISEGALPFVAADPVRVIASSIIGGATAGAISMSLGITLQAPHGGLFVIPFVSQPLMYLAAIAIGSVVTGVIYAVIKQKAE</sequence>
<evidence type="ECO:0000259" key="16">
    <source>
        <dbReference type="PROSITE" id="PS51104"/>
    </source>
</evidence>
<dbReference type="CDD" id="cd05569">
    <property type="entry name" value="PTS_IIB_fructose"/>
    <property type="match status" value="1"/>
</dbReference>
<evidence type="ECO:0000256" key="6">
    <source>
        <dbReference type="ARBA" id="ARBA00022553"/>
    </source>
</evidence>
<evidence type="ECO:0000313" key="17">
    <source>
        <dbReference type="EMBL" id="OOS00274.1"/>
    </source>
</evidence>
<evidence type="ECO:0000259" key="15">
    <source>
        <dbReference type="PROSITE" id="PS51099"/>
    </source>
</evidence>
<dbReference type="PANTHER" id="PTHR30505:SF0">
    <property type="entry name" value="FRUCTOSE-LIKE PTS SYSTEM EIIBC COMPONENT-RELATED"/>
    <property type="match status" value="1"/>
</dbReference>
<evidence type="ECO:0000256" key="8">
    <source>
        <dbReference type="ARBA" id="ARBA00022679"/>
    </source>
</evidence>
<comment type="caution">
    <text evidence="17">The sequence shown here is derived from an EMBL/GenBank/DDBJ whole genome shotgun (WGS) entry which is preliminary data.</text>
</comment>
<feature type="transmembrane region" description="Helical" evidence="14">
    <location>
        <begin position="269"/>
        <end position="288"/>
    </location>
</feature>
<dbReference type="InterPro" id="IPR013014">
    <property type="entry name" value="PTS_EIIC_2"/>
</dbReference>
<dbReference type="STRING" id="734.B0187_01950"/>
<evidence type="ECO:0000256" key="3">
    <source>
        <dbReference type="ARBA" id="ARBA00012799"/>
    </source>
</evidence>
<evidence type="ECO:0000313" key="18">
    <source>
        <dbReference type="Proteomes" id="UP000190867"/>
    </source>
</evidence>
<keyword evidence="5" id="KW-1003">Cell membrane</keyword>
<evidence type="ECO:0000256" key="11">
    <source>
        <dbReference type="ARBA" id="ARBA00022777"/>
    </source>
</evidence>
<dbReference type="AlphaFoldDB" id="A0A1T0AUK8"/>
<feature type="transmembrane region" description="Helical" evidence="14">
    <location>
        <begin position="386"/>
        <end position="407"/>
    </location>
</feature>
<evidence type="ECO:0000256" key="9">
    <source>
        <dbReference type="ARBA" id="ARBA00022683"/>
    </source>
</evidence>
<feature type="transmembrane region" description="Helical" evidence="14">
    <location>
        <begin position="525"/>
        <end position="545"/>
    </location>
</feature>
<dbReference type="Gene3D" id="3.40.50.2300">
    <property type="match status" value="1"/>
</dbReference>
<dbReference type="FunFam" id="3.40.50.2300:FF:000014">
    <property type="entry name" value="PTS system fructose-like transporter subunit IIB"/>
    <property type="match status" value="1"/>
</dbReference>
<dbReference type="NCBIfam" id="TIGR00829">
    <property type="entry name" value="FRU"/>
    <property type="match status" value="1"/>
</dbReference>
<keyword evidence="13 14" id="KW-0472">Membrane</keyword>
<evidence type="ECO:0000256" key="7">
    <source>
        <dbReference type="ARBA" id="ARBA00022597"/>
    </source>
</evidence>
<evidence type="ECO:0000256" key="10">
    <source>
        <dbReference type="ARBA" id="ARBA00022692"/>
    </source>
</evidence>
<feature type="transmembrane region" description="Helical" evidence="14">
    <location>
        <begin position="300"/>
        <end position="326"/>
    </location>
</feature>
<dbReference type="SUPFAM" id="SSF52794">
    <property type="entry name" value="PTS system IIB component-like"/>
    <property type="match status" value="2"/>
</dbReference>
<evidence type="ECO:0000256" key="13">
    <source>
        <dbReference type="ARBA" id="ARBA00023136"/>
    </source>
</evidence>
<dbReference type="PANTHER" id="PTHR30505">
    <property type="entry name" value="FRUCTOSE-LIKE PERMEASE"/>
    <property type="match status" value="1"/>
</dbReference>
<dbReference type="GO" id="GO:0005886">
    <property type="term" value="C:plasma membrane"/>
    <property type="evidence" value="ECO:0007669"/>
    <property type="project" value="UniProtKB-SubCell"/>
</dbReference>
<dbReference type="GO" id="GO:0005351">
    <property type="term" value="F:carbohydrate:proton symporter activity"/>
    <property type="evidence" value="ECO:0007669"/>
    <property type="project" value="InterPro"/>
</dbReference>
<dbReference type="NCBIfam" id="TIGR01427">
    <property type="entry name" value="PTS_IIC_fructo"/>
    <property type="match status" value="1"/>
</dbReference>
<dbReference type="InterPro" id="IPR036095">
    <property type="entry name" value="PTS_EIIB-like_sf"/>
</dbReference>
<dbReference type="InterPro" id="IPR006327">
    <property type="entry name" value="PTS_IIC_fruc"/>
</dbReference>
<dbReference type="RefSeq" id="WP_078236189.1">
    <property type="nucleotide sequence ID" value="NZ_MUYA01000003.1"/>
</dbReference>
<dbReference type="GO" id="GO:0009401">
    <property type="term" value="P:phosphoenolpyruvate-dependent sugar phosphotransferase system"/>
    <property type="evidence" value="ECO:0007669"/>
    <property type="project" value="UniProtKB-KW"/>
</dbReference>
<feature type="domain" description="PTS EIIC type-2" evidence="16">
    <location>
        <begin position="220"/>
        <end position="550"/>
    </location>
</feature>
<dbReference type="InterPro" id="IPR050864">
    <property type="entry name" value="Bacterial_PTS_Sugar_Transport"/>
</dbReference>
<evidence type="ECO:0000256" key="12">
    <source>
        <dbReference type="ARBA" id="ARBA00022989"/>
    </source>
</evidence>
<keyword evidence="4" id="KW-0813">Transport</keyword>
<dbReference type="InterPro" id="IPR003501">
    <property type="entry name" value="PTS_EIIB_2/3"/>
</dbReference>
<dbReference type="GO" id="GO:0022877">
    <property type="term" value="F:protein-N(PI)-phosphohistidine-fructose phosphotransferase system transporter activity"/>
    <property type="evidence" value="ECO:0007669"/>
    <property type="project" value="InterPro"/>
</dbReference>
<evidence type="ECO:0000256" key="2">
    <source>
        <dbReference type="ARBA" id="ARBA00004429"/>
    </source>
</evidence>
<gene>
    <name evidence="17" type="ORF">B0187_01950</name>
</gene>
<dbReference type="GO" id="GO:0090563">
    <property type="term" value="F:protein-phosphocysteine-sugar phosphotransferase activity"/>
    <property type="evidence" value="ECO:0007669"/>
    <property type="project" value="TreeGrafter"/>
</dbReference>